<dbReference type="AlphaFoldDB" id="A0A7G6E5Z2"/>
<dbReference type="Proteomes" id="UP000515847">
    <property type="component" value="Chromosome"/>
</dbReference>
<evidence type="ECO:0000313" key="2">
    <source>
        <dbReference type="Proteomes" id="UP000515847"/>
    </source>
</evidence>
<sequence length="162" mass="19045">MKRLLVLPILLFLLLSLYIDFTFPVQHKMDKYPLPYLVLIENETWQPPAGFKLQARMAGTWLEDEQFCKSLGITPEQAFTIEPWYLGIWVIKGKITVVQYDLKKGIVEIQLTESTQGYQVTRVNIRRLWLQSGQKVPVHFLNEHGAVIYEEIYEFRDDKVQT</sequence>
<proteinExistence type="predicted"/>
<reference evidence="1 2" key="1">
    <citation type="journal article" date="2019" name="Front. Microbiol.">
        <title>Thermoanaerosceptrum fracticalcis gen. nov. sp. nov., a Novel Fumarate-Fermenting Microorganism From a Deep Fractured Carbonate Aquifer of the US Great Basin.</title>
        <authorList>
            <person name="Hamilton-Brehm S.D."/>
            <person name="Stewart L.E."/>
            <person name="Zavarin M."/>
            <person name="Caldwell M."/>
            <person name="Lawson P.A."/>
            <person name="Onstott T.C."/>
            <person name="Grzymski J."/>
            <person name="Neveux I."/>
            <person name="Lollar B.S."/>
            <person name="Russell C.E."/>
            <person name="Moser D.P."/>
        </authorList>
    </citation>
    <scope>NUCLEOTIDE SEQUENCE [LARGE SCALE GENOMIC DNA]</scope>
    <source>
        <strain evidence="1 2">DRI-13</strain>
    </source>
</reference>
<dbReference type="RefSeq" id="WP_034423450.1">
    <property type="nucleotide sequence ID" value="NZ_CP045798.1"/>
</dbReference>
<keyword evidence="2" id="KW-1185">Reference proteome</keyword>
<dbReference type="EMBL" id="CP045798">
    <property type="protein sequence ID" value="QNB47496.1"/>
    <property type="molecule type" value="Genomic_DNA"/>
</dbReference>
<organism evidence="1 2">
    <name type="scientific">Thermanaerosceptrum fracticalcis</name>
    <dbReference type="NCBI Taxonomy" id="1712410"/>
    <lineage>
        <taxon>Bacteria</taxon>
        <taxon>Bacillati</taxon>
        <taxon>Bacillota</taxon>
        <taxon>Clostridia</taxon>
        <taxon>Eubacteriales</taxon>
        <taxon>Peptococcaceae</taxon>
        <taxon>Thermanaerosceptrum</taxon>
    </lineage>
</organism>
<protein>
    <submittedName>
        <fullName evidence="1">Uncharacterized protein</fullName>
    </submittedName>
</protein>
<gene>
    <name evidence="1" type="ORF">BR63_15115</name>
</gene>
<dbReference type="KEGG" id="tfr:BR63_15115"/>
<accession>A0A7G6E5Z2</accession>
<name>A0A7G6E5Z2_THEFR</name>
<evidence type="ECO:0000313" key="1">
    <source>
        <dbReference type="EMBL" id="QNB47496.1"/>
    </source>
</evidence>